<sequence length="611" mass="65948">MDLVDAAATARRMVVPLGPHCGRMASFYLVLSRVFFSMLAVCRAIYPASGAMHANKRRHADRPVEQAPTDAVAVWDLLADEHAMAILSHCAPADLGRLIGVDQRLRRLALDERLWEGIYWAAFPPCEPHCIATLGASVASLDMEGLVNQALDLMFDPAETTTGCALPLPEPVSALGQFQDPAVPTCHHHWPEVIAVRGYRWAYAVATVDRPRRFGPHLDGSPPCLVGRSLSLGTLYRGDLVAKGRNAHVAHGYATADIVQVVPCDSIRDDELVAYSPSGQWAQGKLAGRAIAWRAVPHAGSRFMPHDPRSWCIGFYQGLWMDGRPHGAGILIAPDYAGPGPWSRCGAPSVVRCGLWDGGRFSPPARAWSVVARESHPNAGVGIVETSDGTQKSGIVRTADGKVAFVGSMRPWYPATGRLMARDGSVGYEGDVGTSHEGRRGRLFLSDGRTVILAGWTDKWSRGLPPEPKYNRGTPTVVVAYANGDQMRWYGNPASAVEFVYADGRVCQPPLGWDAIGCYSPRADAAGGPAMGLLIQDTPFAWPRGQGIAAACDLVHDLVFWPRLADPDDASLYAEFLDHMATRHGPAWVRCRAAVRLLWGLADTPAAAASP</sequence>
<dbReference type="KEGG" id="vg:36844165"/>
<reference evidence="1" key="1">
    <citation type="journal article" date="2018" name="Nat. Commun.">
        <title>Diversity and evolution of the emerging Pandoraviridae family.</title>
        <authorList>
            <person name="Legendre M."/>
            <person name="Fabre E."/>
            <person name="Poirot O."/>
            <person name="Jeudy S."/>
            <person name="Lartigue A."/>
            <person name="Alempic J.M."/>
            <person name="Beucher L."/>
            <person name="Philippe N."/>
            <person name="Bertaux L."/>
            <person name="Christo-Foroux E."/>
            <person name="Labadie K."/>
            <person name="Coute Y."/>
            <person name="Abergel C."/>
            <person name="Claverie J.M."/>
        </authorList>
    </citation>
    <scope>NUCLEOTIDE SEQUENCE [LARGE SCALE GENOMIC DNA]</scope>
    <source>
        <strain evidence="1">Quercus</strain>
    </source>
</reference>
<dbReference type="SUPFAM" id="SSF81383">
    <property type="entry name" value="F-box domain"/>
    <property type="match status" value="1"/>
</dbReference>
<dbReference type="Proteomes" id="UP000248852">
    <property type="component" value="Segment"/>
</dbReference>
<evidence type="ECO:0000313" key="1">
    <source>
        <dbReference type="EMBL" id="AVK75024.1"/>
    </source>
</evidence>
<dbReference type="EMBL" id="MG011689">
    <property type="protein sequence ID" value="AVK75024.1"/>
    <property type="molecule type" value="Genomic_DNA"/>
</dbReference>
<evidence type="ECO:0008006" key="2">
    <source>
        <dbReference type="Google" id="ProtNLM"/>
    </source>
</evidence>
<dbReference type="InterPro" id="IPR036047">
    <property type="entry name" value="F-box-like_dom_sf"/>
</dbReference>
<protein>
    <recommendedName>
        <fullName evidence="2">F-box domain containing protein</fullName>
    </recommendedName>
</protein>
<name>A0A2U7U9B7_9VIRU</name>
<proteinExistence type="predicted"/>
<organism evidence="1">
    <name type="scientific">Pandoravirus quercus</name>
    <dbReference type="NCBI Taxonomy" id="2107709"/>
    <lineage>
        <taxon>Viruses</taxon>
        <taxon>Pandoravirus</taxon>
    </lineage>
</organism>
<gene>
    <name evidence="1" type="ORF">pqer_cds_602</name>
</gene>
<accession>A0A2U7U9B7</accession>
<dbReference type="RefSeq" id="YP_009483293.1">
    <property type="nucleotide sequence ID" value="NC_037667.1"/>
</dbReference>
<dbReference type="GeneID" id="36844165"/>